<gene>
    <name evidence="1" type="ordered locus">Acid_2530</name>
</gene>
<dbReference type="InterPro" id="IPR022385">
    <property type="entry name" value="Rhs_assc_core"/>
</dbReference>
<accession>Q024Q7</accession>
<evidence type="ECO:0008006" key="2">
    <source>
        <dbReference type="Google" id="ProtNLM"/>
    </source>
</evidence>
<dbReference type="Gene3D" id="2.180.10.10">
    <property type="entry name" value="RHS repeat-associated core"/>
    <property type="match status" value="1"/>
</dbReference>
<dbReference type="eggNOG" id="COG3209">
    <property type="taxonomic scope" value="Bacteria"/>
</dbReference>
<dbReference type="NCBIfam" id="TIGR03696">
    <property type="entry name" value="Rhs_assc_core"/>
    <property type="match status" value="1"/>
</dbReference>
<reference evidence="1" key="1">
    <citation type="submission" date="2006-10" db="EMBL/GenBank/DDBJ databases">
        <title>Complete sequence of Solibacter usitatus Ellin6076.</title>
        <authorList>
            <consortium name="US DOE Joint Genome Institute"/>
            <person name="Copeland A."/>
            <person name="Lucas S."/>
            <person name="Lapidus A."/>
            <person name="Barry K."/>
            <person name="Detter J.C."/>
            <person name="Glavina del Rio T."/>
            <person name="Hammon N."/>
            <person name="Israni S."/>
            <person name="Dalin E."/>
            <person name="Tice H."/>
            <person name="Pitluck S."/>
            <person name="Thompson L.S."/>
            <person name="Brettin T."/>
            <person name="Bruce D."/>
            <person name="Han C."/>
            <person name="Tapia R."/>
            <person name="Gilna P."/>
            <person name="Schmutz J."/>
            <person name="Larimer F."/>
            <person name="Land M."/>
            <person name="Hauser L."/>
            <person name="Kyrpides N."/>
            <person name="Mikhailova N."/>
            <person name="Janssen P.H."/>
            <person name="Kuske C.R."/>
            <person name="Richardson P."/>
        </authorList>
    </citation>
    <scope>NUCLEOTIDE SEQUENCE</scope>
    <source>
        <strain evidence="1">Ellin6076</strain>
    </source>
</reference>
<dbReference type="EMBL" id="CP000473">
    <property type="protein sequence ID" value="ABJ83519.1"/>
    <property type="molecule type" value="Genomic_DNA"/>
</dbReference>
<evidence type="ECO:0000313" key="1">
    <source>
        <dbReference type="EMBL" id="ABJ83519.1"/>
    </source>
</evidence>
<sequence>MDIPPSHQFRGKAIQDGLVRRLRISGQKLATKTCTSTGCPIAYNVYFGGKLVRSKGVVVVTDRLGSVRANSNGEFMSYYPYGEERTSTADNREKFGTYTRDNVTQDYADQRYYAVGMGRFNSADPSGMKSVHPQNPSSWNLLSYGLNDPIGLNDPRGLNADSCDAANPDEDCFEENCDADVSCVDTSEDGGGGGDDGADDGCNWDSTTSTLSCPSSPVVLMGANDIQSIQSWYRNLLEHLDKIAQEPGSQAVDHWQGEVREFTRRILSRAERVTRGRSAGGA</sequence>
<dbReference type="STRING" id="234267.Acid_2530"/>
<dbReference type="KEGG" id="sus:Acid_2530"/>
<dbReference type="HOGENOM" id="CLU_986601_0_0_0"/>
<protein>
    <recommendedName>
        <fullName evidence="2">YD repeat protein</fullName>
    </recommendedName>
</protein>
<proteinExistence type="predicted"/>
<name>Q024Q7_SOLUE</name>
<organism evidence="1">
    <name type="scientific">Solibacter usitatus (strain Ellin6076)</name>
    <dbReference type="NCBI Taxonomy" id="234267"/>
    <lineage>
        <taxon>Bacteria</taxon>
        <taxon>Pseudomonadati</taxon>
        <taxon>Acidobacteriota</taxon>
        <taxon>Terriglobia</taxon>
        <taxon>Bryobacterales</taxon>
        <taxon>Solibacteraceae</taxon>
        <taxon>Candidatus Solibacter</taxon>
    </lineage>
</organism>
<dbReference type="AlphaFoldDB" id="Q024Q7"/>
<dbReference type="InParanoid" id="Q024Q7"/>